<accession>A0ACA9KND5</accession>
<gene>
    <name evidence="1" type="ORF">SPELUC_LOCUS2140</name>
</gene>
<name>A0ACA9KND5_9GLOM</name>
<sequence>MRLLLPLVPYSSDWVDSKPCLTFNKSCRESLYDPNGAKTTDRRKMSRYLFDETKISDCVRIAIMTTQ</sequence>
<evidence type="ECO:0000313" key="2">
    <source>
        <dbReference type="Proteomes" id="UP000789366"/>
    </source>
</evidence>
<keyword evidence="2" id="KW-1185">Reference proteome</keyword>
<evidence type="ECO:0000313" key="1">
    <source>
        <dbReference type="EMBL" id="CAG8481300.1"/>
    </source>
</evidence>
<organism evidence="1 2">
    <name type="scientific">Cetraspora pellucida</name>
    <dbReference type="NCBI Taxonomy" id="1433469"/>
    <lineage>
        <taxon>Eukaryota</taxon>
        <taxon>Fungi</taxon>
        <taxon>Fungi incertae sedis</taxon>
        <taxon>Mucoromycota</taxon>
        <taxon>Glomeromycotina</taxon>
        <taxon>Glomeromycetes</taxon>
        <taxon>Diversisporales</taxon>
        <taxon>Gigasporaceae</taxon>
        <taxon>Cetraspora</taxon>
    </lineage>
</organism>
<proteinExistence type="predicted"/>
<dbReference type="EMBL" id="CAJVPW010001331">
    <property type="protein sequence ID" value="CAG8481300.1"/>
    <property type="molecule type" value="Genomic_DNA"/>
</dbReference>
<feature type="non-terminal residue" evidence="1">
    <location>
        <position position="67"/>
    </location>
</feature>
<comment type="caution">
    <text evidence="1">The sequence shown here is derived from an EMBL/GenBank/DDBJ whole genome shotgun (WGS) entry which is preliminary data.</text>
</comment>
<reference evidence="1" key="1">
    <citation type="submission" date="2021-06" db="EMBL/GenBank/DDBJ databases">
        <authorList>
            <person name="Kallberg Y."/>
            <person name="Tangrot J."/>
            <person name="Rosling A."/>
        </authorList>
    </citation>
    <scope>NUCLEOTIDE SEQUENCE</scope>
    <source>
        <strain evidence="1">28 12/20/2015</strain>
    </source>
</reference>
<protein>
    <submittedName>
        <fullName evidence="1">7625_t:CDS:1</fullName>
    </submittedName>
</protein>
<dbReference type="Proteomes" id="UP000789366">
    <property type="component" value="Unassembled WGS sequence"/>
</dbReference>